<accession>A0A679CAX4</accession>
<dbReference type="GO" id="GO:0005840">
    <property type="term" value="C:ribosome"/>
    <property type="evidence" value="ECO:0007669"/>
    <property type="project" value="UniProtKB-KW"/>
</dbReference>
<dbReference type="GO" id="GO:0003735">
    <property type="term" value="F:structural constituent of ribosome"/>
    <property type="evidence" value="ECO:0007669"/>
    <property type="project" value="InterPro"/>
</dbReference>
<evidence type="ECO:0000256" key="1">
    <source>
        <dbReference type="ARBA" id="ARBA00009254"/>
    </source>
</evidence>
<organism evidence="4">
    <name type="scientific">Cryptomonas sp. CCAC 1634B</name>
    <dbReference type="NCBI Taxonomy" id="2051848"/>
    <lineage>
        <taxon>Eukaryota</taxon>
        <taxon>Cryptophyceae</taxon>
        <taxon>Cryptomonadales</taxon>
        <taxon>Cryptomonadaceae</taxon>
        <taxon>Cryptomonas</taxon>
    </lineage>
</organism>
<protein>
    <submittedName>
        <fullName evidence="4">Ribosomal protein L29</fullName>
    </submittedName>
</protein>
<comment type="similarity">
    <text evidence="1">Belongs to the universal ribosomal protein uL29 family.</text>
</comment>
<reference evidence="4" key="1">
    <citation type="journal article" date="2020" name="Genome Biol. Evol.">
        <title>Comparative plastid genomics of Cryptomonas species reveals fine-scale genomic responses to loss of photosynthesis.</title>
        <authorList>
            <person name="Tanifuji G."/>
            <person name="Kamikawa R."/>
            <person name="Moore C.E."/>
            <person name="Mills T."/>
            <person name="Onodera N.T."/>
            <person name="Kashiyama Y."/>
            <person name="Archibald J.M."/>
            <person name="Inagaki Y."/>
            <person name="Hashimoto T."/>
        </authorList>
    </citation>
    <scope>NUCLEOTIDE SEQUENCE</scope>
    <source>
        <strain evidence="4">CCAC 1634 B</strain>
    </source>
</reference>
<evidence type="ECO:0000256" key="2">
    <source>
        <dbReference type="ARBA" id="ARBA00022980"/>
    </source>
</evidence>
<geneLocation type="plastid" evidence="4"/>
<dbReference type="InterPro" id="IPR001854">
    <property type="entry name" value="Ribosomal_uL29"/>
</dbReference>
<dbReference type="NCBIfam" id="TIGR00012">
    <property type="entry name" value="L29"/>
    <property type="match status" value="1"/>
</dbReference>
<dbReference type="GO" id="GO:1990904">
    <property type="term" value="C:ribonucleoprotein complex"/>
    <property type="evidence" value="ECO:0007669"/>
    <property type="project" value="UniProtKB-KW"/>
</dbReference>
<keyword evidence="4" id="KW-0934">Plastid</keyword>
<dbReference type="HAMAP" id="MF_00374">
    <property type="entry name" value="Ribosomal_uL29"/>
    <property type="match status" value="1"/>
</dbReference>
<dbReference type="GO" id="GO:0006412">
    <property type="term" value="P:translation"/>
    <property type="evidence" value="ECO:0007669"/>
    <property type="project" value="InterPro"/>
</dbReference>
<dbReference type="AlphaFoldDB" id="A0A679CAX4"/>
<keyword evidence="3" id="KW-0687">Ribonucleoprotein</keyword>
<evidence type="ECO:0000313" key="4">
    <source>
        <dbReference type="EMBL" id="BBK20468.1"/>
    </source>
</evidence>
<sequence length="71" mass="8248">MSFSAYAKLQIVDNVMISSELLTATQQLFILRTQRATKQPFKPHLFKHVRRKVAQLLMLETAQKRNLKSTC</sequence>
<gene>
    <name evidence="4" type="primary">rpl29</name>
    <name evidence="4" type="ORF">CryM1634B_p036</name>
</gene>
<evidence type="ECO:0000256" key="3">
    <source>
        <dbReference type="ARBA" id="ARBA00023274"/>
    </source>
</evidence>
<proteinExistence type="inferred from homology"/>
<dbReference type="Pfam" id="PF00831">
    <property type="entry name" value="Ribosomal_L29"/>
    <property type="match status" value="1"/>
</dbReference>
<keyword evidence="2 4" id="KW-0689">Ribosomal protein</keyword>
<dbReference type="SUPFAM" id="SSF46561">
    <property type="entry name" value="Ribosomal protein L29 (L29p)"/>
    <property type="match status" value="1"/>
</dbReference>
<dbReference type="EMBL" id="LC484193">
    <property type="protein sequence ID" value="BBK20468.1"/>
    <property type="molecule type" value="Genomic_DNA"/>
</dbReference>
<name>A0A679CAX4_9CRYP</name>
<dbReference type="Gene3D" id="1.10.287.310">
    <property type="match status" value="1"/>
</dbReference>
<dbReference type="InterPro" id="IPR036049">
    <property type="entry name" value="Ribosomal_uL29_sf"/>
</dbReference>